<sequence>MHVPVKGNEKVTKLLNDWYQAILQHQSIQATNLKQEVEDKLSSIKEDKNLLLYYSLLNFRYEMLTDGFNITKDSFNEINSFDVPDSGFLSYYYHFFKGIHEAMISNYTKAREEFEQAEKLLMYVLNELEEAEFNYRIASFHYQTYQPLVAIQYVTKAKDIFSKHTGYEVNVASCNNVYGLSCIDLRQFEQAEINLNCALDILQKHNEESLVLRVRHNLAWLYANQNLSNLAIRHVSEVTKKNPKHFKAIFVEAREYYKLGEHTLAEELIENGLRICNELENKELLPHFTILKELNNKTSALSLEKVILKGISYFKKEKLWDCVQEYTEILANAFYQEENHVQASKYFYMSNEARRKYEEKGALK</sequence>
<dbReference type="SUPFAM" id="SSF48452">
    <property type="entry name" value="TPR-like"/>
    <property type="match status" value="1"/>
</dbReference>
<reference evidence="1 2" key="1">
    <citation type="submission" date="2015-09" db="EMBL/GenBank/DDBJ databases">
        <title>Bacillus cereus food isolates.</title>
        <authorList>
            <person name="Boekhorst J."/>
        </authorList>
    </citation>
    <scope>NUCLEOTIDE SEQUENCE [LARGE SCALE GENOMIC DNA]</scope>
    <source>
        <strain evidence="1 2">B4082</strain>
    </source>
</reference>
<proteinExistence type="predicted"/>
<protein>
    <submittedName>
        <fullName evidence="1">Putative response regulator aspartate phosphatase</fullName>
    </submittedName>
</protein>
<name>A0A164H3A7_BACCE</name>
<gene>
    <name evidence="1" type="ORF">B4082_1178</name>
</gene>
<evidence type="ECO:0000313" key="2">
    <source>
        <dbReference type="Proteomes" id="UP000076501"/>
    </source>
</evidence>
<dbReference type="RefSeq" id="WP_063221771.1">
    <property type="nucleotide sequence ID" value="NZ_JAEHBS010000011.1"/>
</dbReference>
<comment type="caution">
    <text evidence="1">The sequence shown here is derived from an EMBL/GenBank/DDBJ whole genome shotgun (WGS) entry which is preliminary data.</text>
</comment>
<accession>A0A164H3A7</accession>
<dbReference type="SMART" id="SM00028">
    <property type="entry name" value="TPR"/>
    <property type="match status" value="4"/>
</dbReference>
<dbReference type="Proteomes" id="UP000076501">
    <property type="component" value="Unassembled WGS sequence"/>
</dbReference>
<dbReference type="Pfam" id="PF18801">
    <property type="entry name" value="RapH_N"/>
    <property type="match status" value="1"/>
</dbReference>
<dbReference type="InterPro" id="IPR011990">
    <property type="entry name" value="TPR-like_helical_dom_sf"/>
</dbReference>
<dbReference type="InterPro" id="IPR019734">
    <property type="entry name" value="TPR_rpt"/>
</dbReference>
<dbReference type="AlphaFoldDB" id="A0A164H3A7"/>
<dbReference type="PATRIC" id="fig|1396.539.peg.553"/>
<dbReference type="Gene3D" id="1.25.40.10">
    <property type="entry name" value="Tetratricopeptide repeat domain"/>
    <property type="match status" value="1"/>
</dbReference>
<dbReference type="EMBL" id="LJKA01000016">
    <property type="protein sequence ID" value="KZD39399.1"/>
    <property type="molecule type" value="Genomic_DNA"/>
</dbReference>
<evidence type="ECO:0000313" key="1">
    <source>
        <dbReference type="EMBL" id="KZD39399.1"/>
    </source>
</evidence>
<organism evidence="1 2">
    <name type="scientific">Bacillus cereus</name>
    <dbReference type="NCBI Taxonomy" id="1396"/>
    <lineage>
        <taxon>Bacteria</taxon>
        <taxon>Bacillati</taxon>
        <taxon>Bacillota</taxon>
        <taxon>Bacilli</taxon>
        <taxon>Bacillales</taxon>
        <taxon>Bacillaceae</taxon>
        <taxon>Bacillus</taxon>
        <taxon>Bacillus cereus group</taxon>
    </lineage>
</organism>